<proteinExistence type="predicted"/>
<dbReference type="EMBL" id="CM004397">
    <property type="protein sequence ID" value="KAG8643564.1"/>
    <property type="molecule type" value="Genomic_DNA"/>
</dbReference>
<protein>
    <submittedName>
        <fullName evidence="1">Uncharacterized protein</fullName>
    </submittedName>
</protein>
<sequence>MESGDDDFSRTSARIYIGGLGERVTHDDLHKIFSKIDGEIESVDIIRTKGRSFAYIDFLPSSHNSLSKLFSMYNGCIWKGGRLRLEKAKENYLDRLKREWAEDAQLVSSEYTNVNVDVVKERDSLKKPNETHSSKMKQLRMFFPRLQKVKSLPFSGTGKHKYSFRRVEVPSLPTHFCDCEEHSGPLHYAEGKQIPVQDEQGGGMTKEELDVMNSVMNKLFEMENMSSTPHCENELTKEEDYSIQVPNEPLLDESDGYSTADEDNLIINVVSRGQELKLNKRKASKDGPTDMLKQQTRNYEEIIRNEYESIIPRGMGNLQDDINGSRILPGAQLIERQSGDMQSASGLSWSQKSPWKEFIGDRGNSAFNLSDIFPGISSDKKEKSKSDGGPNSNNSKNKKLLRHENQGVQLDKTEVEGFVEAQPSKLDSSSSKTGRGSAWLHKTSWTQLVNSNNSSSFSITQILPGVTFDKQEPAEPHGLVTTDARDSKNNDTIEKDKSESVLDGSMDLQIIREGDGQRIREPRQLVDLGSNIPSALTENKHNSATKPMRRGDIVIGEVCSFMRNDASLKEWANAKAALSGSGNMTSKGKKRPTFH</sequence>
<evidence type="ECO:0000313" key="1">
    <source>
        <dbReference type="EMBL" id="KAG8643564.1"/>
    </source>
</evidence>
<reference evidence="2" key="1">
    <citation type="journal article" date="2016" name="Nat. Biotechnol.">
        <title>Sequencing wild and cultivated cassava and related species reveals extensive interspecific hybridization and genetic diversity.</title>
        <authorList>
            <person name="Bredeson J.V."/>
            <person name="Lyons J.B."/>
            <person name="Prochnik S.E."/>
            <person name="Wu G.A."/>
            <person name="Ha C.M."/>
            <person name="Edsinger-Gonzales E."/>
            <person name="Grimwood J."/>
            <person name="Schmutz J."/>
            <person name="Rabbi I.Y."/>
            <person name="Egesi C."/>
            <person name="Nauluvula P."/>
            <person name="Lebot V."/>
            <person name="Ndunguru J."/>
            <person name="Mkamilo G."/>
            <person name="Bart R.S."/>
            <person name="Setter T.L."/>
            <person name="Gleadow R.M."/>
            <person name="Kulakow P."/>
            <person name="Ferguson M.E."/>
            <person name="Rounsley S."/>
            <person name="Rokhsar D.S."/>
        </authorList>
    </citation>
    <scope>NUCLEOTIDE SEQUENCE [LARGE SCALE GENOMIC DNA]</scope>
    <source>
        <strain evidence="2">cv. AM560-2</strain>
    </source>
</reference>
<gene>
    <name evidence="1" type="ORF">MANES_11G052190v8</name>
</gene>
<comment type="caution">
    <text evidence="1">The sequence shown here is derived from an EMBL/GenBank/DDBJ whole genome shotgun (WGS) entry which is preliminary data.</text>
</comment>
<keyword evidence="2" id="KW-1185">Reference proteome</keyword>
<evidence type="ECO:0000313" key="2">
    <source>
        <dbReference type="Proteomes" id="UP000091857"/>
    </source>
</evidence>
<name>A0ACB7GT55_MANES</name>
<dbReference type="Proteomes" id="UP000091857">
    <property type="component" value="Chromosome 11"/>
</dbReference>
<organism evidence="1 2">
    <name type="scientific">Manihot esculenta</name>
    <name type="common">Cassava</name>
    <name type="synonym">Jatropha manihot</name>
    <dbReference type="NCBI Taxonomy" id="3983"/>
    <lineage>
        <taxon>Eukaryota</taxon>
        <taxon>Viridiplantae</taxon>
        <taxon>Streptophyta</taxon>
        <taxon>Embryophyta</taxon>
        <taxon>Tracheophyta</taxon>
        <taxon>Spermatophyta</taxon>
        <taxon>Magnoliopsida</taxon>
        <taxon>eudicotyledons</taxon>
        <taxon>Gunneridae</taxon>
        <taxon>Pentapetalae</taxon>
        <taxon>rosids</taxon>
        <taxon>fabids</taxon>
        <taxon>Malpighiales</taxon>
        <taxon>Euphorbiaceae</taxon>
        <taxon>Crotonoideae</taxon>
        <taxon>Manihoteae</taxon>
        <taxon>Manihot</taxon>
    </lineage>
</organism>
<accession>A0ACB7GT55</accession>